<dbReference type="InterPro" id="IPR029044">
    <property type="entry name" value="Nucleotide-diphossugar_trans"/>
</dbReference>
<protein>
    <recommendedName>
        <fullName evidence="3">Glycosyltransferase involved in cell wall biogenesis</fullName>
    </recommendedName>
</protein>
<organism evidence="1 2">
    <name type="scientific">Amycolatopsis rifamycinica</name>
    <dbReference type="NCBI Taxonomy" id="287986"/>
    <lineage>
        <taxon>Bacteria</taxon>
        <taxon>Bacillati</taxon>
        <taxon>Actinomycetota</taxon>
        <taxon>Actinomycetes</taxon>
        <taxon>Pseudonocardiales</taxon>
        <taxon>Pseudonocardiaceae</taxon>
        <taxon>Amycolatopsis</taxon>
    </lineage>
</organism>
<reference evidence="1 2" key="1">
    <citation type="submission" date="2014-05" db="EMBL/GenBank/DDBJ databases">
        <title>Draft genome sequence of Amycolatopsis rifamycinica DSM 46095.</title>
        <authorList>
            <person name="Lal R."/>
            <person name="Saxena A."/>
            <person name="Kumari R."/>
            <person name="Mukherjee U."/>
            <person name="Singh P."/>
            <person name="Sangwan N."/>
            <person name="Mahato N.K."/>
        </authorList>
    </citation>
    <scope>NUCLEOTIDE SEQUENCE [LARGE SCALE GENOMIC DNA]</scope>
    <source>
        <strain evidence="1 2">DSM 46095</strain>
    </source>
</reference>
<evidence type="ECO:0000313" key="1">
    <source>
        <dbReference type="EMBL" id="KDN16218.1"/>
    </source>
</evidence>
<dbReference type="OrthoDB" id="9798250at2"/>
<evidence type="ECO:0000313" key="2">
    <source>
        <dbReference type="Proteomes" id="UP000027345"/>
    </source>
</evidence>
<dbReference type="PANTHER" id="PTHR36529">
    <property type="entry name" value="SLL1095 PROTEIN"/>
    <property type="match status" value="1"/>
</dbReference>
<gene>
    <name evidence="1" type="ORF">DV20_42420</name>
</gene>
<accession>A0A066TW77</accession>
<dbReference type="RefSeq" id="WP_043789337.1">
    <property type="nucleotide sequence ID" value="NZ_JMQI01000083.1"/>
</dbReference>
<evidence type="ECO:0008006" key="3">
    <source>
        <dbReference type="Google" id="ProtNLM"/>
    </source>
</evidence>
<dbReference type="Pfam" id="PF09837">
    <property type="entry name" value="DUF2064"/>
    <property type="match status" value="1"/>
</dbReference>
<dbReference type="Proteomes" id="UP000027345">
    <property type="component" value="Unassembled WGS sequence"/>
</dbReference>
<dbReference type="SUPFAM" id="SSF53448">
    <property type="entry name" value="Nucleotide-diphospho-sugar transferases"/>
    <property type="match status" value="1"/>
</dbReference>
<dbReference type="AlphaFoldDB" id="A0A066TW77"/>
<dbReference type="PANTHER" id="PTHR36529:SF1">
    <property type="entry name" value="GLYCOSYLTRANSFERASE"/>
    <property type="match status" value="1"/>
</dbReference>
<keyword evidence="2" id="KW-1185">Reference proteome</keyword>
<dbReference type="Gene3D" id="3.90.550.10">
    <property type="entry name" value="Spore Coat Polysaccharide Biosynthesis Protein SpsA, Chain A"/>
    <property type="match status" value="1"/>
</dbReference>
<dbReference type="STRING" id="287986.DV20_42420"/>
<dbReference type="EMBL" id="JMQI01000083">
    <property type="protein sequence ID" value="KDN16218.1"/>
    <property type="molecule type" value="Genomic_DNA"/>
</dbReference>
<proteinExistence type="predicted"/>
<dbReference type="InterPro" id="IPR018641">
    <property type="entry name" value="Trfase_1_rSAM/seldom-assoc"/>
</dbReference>
<dbReference type="eggNOG" id="COG3222">
    <property type="taxonomic scope" value="Bacteria"/>
</dbReference>
<comment type="caution">
    <text evidence="1">The sequence shown here is derived from an EMBL/GenBank/DDBJ whole genome shotgun (WGS) entry which is preliminary data.</text>
</comment>
<name>A0A066TW77_9PSEU</name>
<sequence length="226" mass="22747">MTRPFILLVVAKAPVAGLAKTRLCPPATPAQAAEIAAAALLDTLDAVGAVPGALPVVAMTGDLGAAARTAELGAALRRSTVIAQRGWDFGARLANAHADAAAVHAGLPILQIGMDTPQVTPESLAAAAAPVVHGGHDAVLGPAADGGWWALGLADPRHAQVLAGVPMSREDTGERTLRALTASGLRPRRGAVLSDVDTMADARSVAELCPHGRFARAVMAVGKAVA</sequence>